<evidence type="ECO:0000256" key="4">
    <source>
        <dbReference type="ARBA" id="ARBA00022840"/>
    </source>
</evidence>
<proteinExistence type="inferred from homology"/>
<organism evidence="14 15">
    <name type="scientific">Echinicola pacifica</name>
    <dbReference type="NCBI Taxonomy" id="346377"/>
    <lineage>
        <taxon>Bacteria</taxon>
        <taxon>Pseudomonadati</taxon>
        <taxon>Bacteroidota</taxon>
        <taxon>Cytophagia</taxon>
        <taxon>Cytophagales</taxon>
        <taxon>Cyclobacteriaceae</taxon>
        <taxon>Echinicola</taxon>
    </lineage>
</organism>
<evidence type="ECO:0000256" key="7">
    <source>
        <dbReference type="ARBA" id="ARBA00063809"/>
    </source>
</evidence>
<dbReference type="AlphaFoldDB" id="A0A918PPZ6"/>
<evidence type="ECO:0000313" key="15">
    <source>
        <dbReference type="Proteomes" id="UP000619457"/>
    </source>
</evidence>
<keyword evidence="4" id="KW-0067">ATP-binding</keyword>
<dbReference type="CDD" id="cd00158">
    <property type="entry name" value="RHOD"/>
    <property type="match status" value="1"/>
</dbReference>
<comment type="caution">
    <text evidence="14">The sequence shown here is derived from an EMBL/GenBank/DDBJ whole genome shotgun (WGS) entry which is preliminary data.</text>
</comment>
<dbReference type="Gene3D" id="3.40.250.10">
    <property type="entry name" value="Rhodanese-like domain"/>
    <property type="match status" value="1"/>
</dbReference>
<evidence type="ECO:0000256" key="3">
    <source>
        <dbReference type="ARBA" id="ARBA00022741"/>
    </source>
</evidence>
<dbReference type="RefSeq" id="WP_083923269.1">
    <property type="nucleotide sequence ID" value="NZ_BMWX01000001.1"/>
</dbReference>
<reference evidence="14" key="1">
    <citation type="journal article" date="2014" name="Int. J. Syst. Evol. Microbiol.">
        <title>Complete genome sequence of Corynebacterium casei LMG S-19264T (=DSM 44701T), isolated from a smear-ripened cheese.</title>
        <authorList>
            <consortium name="US DOE Joint Genome Institute (JGI-PGF)"/>
            <person name="Walter F."/>
            <person name="Albersmeier A."/>
            <person name="Kalinowski J."/>
            <person name="Ruckert C."/>
        </authorList>
    </citation>
    <scope>NUCLEOTIDE SEQUENCE</scope>
    <source>
        <strain evidence="14">KCTC 12368</strain>
    </source>
</reference>
<dbReference type="GO" id="GO:0004792">
    <property type="term" value="F:thiosulfate-cyanide sulfurtransferase activity"/>
    <property type="evidence" value="ECO:0007669"/>
    <property type="project" value="TreeGrafter"/>
</dbReference>
<name>A0A918PPZ6_9BACT</name>
<evidence type="ECO:0000256" key="10">
    <source>
        <dbReference type="ARBA" id="ARBA00075110"/>
    </source>
</evidence>
<dbReference type="PROSITE" id="PS50206">
    <property type="entry name" value="RHODANESE_3"/>
    <property type="match status" value="1"/>
</dbReference>
<dbReference type="Pfam" id="PF00899">
    <property type="entry name" value="ThiF"/>
    <property type="match status" value="1"/>
</dbReference>
<evidence type="ECO:0000313" key="14">
    <source>
        <dbReference type="EMBL" id="GGZ17306.1"/>
    </source>
</evidence>
<comment type="subunit">
    <text evidence="7">Homodimer. Forms a stable heterotetrameric complex of 2 MoeB and 2 MoaD during adenylation of MoaD.</text>
</comment>
<dbReference type="PANTHER" id="PTHR10953">
    <property type="entry name" value="UBIQUITIN-ACTIVATING ENZYME E1"/>
    <property type="match status" value="1"/>
</dbReference>
<dbReference type="InterPro" id="IPR036873">
    <property type="entry name" value="Rhodanese-like_dom_sf"/>
</dbReference>
<evidence type="ECO:0000256" key="9">
    <source>
        <dbReference type="ARBA" id="ARBA00073635"/>
    </source>
</evidence>
<sequence length="374" mass="41528">MDINPFGKIGIRLYNMQNNRDSRYSRHYQLTSFGPSGQEKLSQTKVLVIGAGGLGCPVLQYLAAAGIGKLGIVDGDQVELSNLQRQVLYSEIDLGLPKARIAAHKLKLMNRNINIEVYEEFLTKDNAQEIAAEYDIIVDGSDNFATRYLVNDLSQMLGKPLVFGSILGFEGQVSVFNYGPNCPSYRCVFPDPPAPADSPSCSEAGVIGALPGIIGSLQAMEVIKIASGIGKPLAGKLLIYNALDNNQYKIKLSQSTDIKKINSLDQKEYFYHCEFDNHEIAAEEFLQNQNQWEGRLIDLREAHERNSELEVGRNIPFSELGERKEIFSEIVDPILICQTGKRSQAAINFLHSEGLLNLYHIKGGWDELSKLADK</sequence>
<keyword evidence="2" id="KW-0808">Transferase</keyword>
<dbReference type="Gene3D" id="3.40.50.720">
    <property type="entry name" value="NAD(P)-binding Rossmann-like Domain"/>
    <property type="match status" value="1"/>
</dbReference>
<dbReference type="FunFam" id="3.40.50.720:FF:000033">
    <property type="entry name" value="Adenylyltransferase and sulfurtransferase MOCS3"/>
    <property type="match status" value="1"/>
</dbReference>
<dbReference type="InterPro" id="IPR000594">
    <property type="entry name" value="ThiF_NAD_FAD-bd"/>
</dbReference>
<dbReference type="EMBL" id="BMWX01000001">
    <property type="protein sequence ID" value="GGZ17306.1"/>
    <property type="molecule type" value="Genomic_DNA"/>
</dbReference>
<dbReference type="PANTHER" id="PTHR10953:SF102">
    <property type="entry name" value="ADENYLYLTRANSFERASE AND SULFURTRANSFERASE MOCS3"/>
    <property type="match status" value="1"/>
</dbReference>
<dbReference type="SUPFAM" id="SSF69572">
    <property type="entry name" value="Activating enzymes of the ubiquitin-like proteins"/>
    <property type="match status" value="1"/>
</dbReference>
<comment type="function">
    <text evidence="6">Catalyzes the adenylation by ATP of the carboxyl group of the C-terminal glycine of sulfur carrier protein MoaD.</text>
</comment>
<reference evidence="14" key="2">
    <citation type="submission" date="2020-09" db="EMBL/GenBank/DDBJ databases">
        <authorList>
            <person name="Sun Q."/>
            <person name="Kim S."/>
        </authorList>
    </citation>
    <scope>NUCLEOTIDE SEQUENCE</scope>
    <source>
        <strain evidence="14">KCTC 12368</strain>
    </source>
</reference>
<evidence type="ECO:0000256" key="12">
    <source>
        <dbReference type="ARBA" id="ARBA00078531"/>
    </source>
</evidence>
<dbReference type="InterPro" id="IPR045886">
    <property type="entry name" value="ThiF/MoeB/HesA"/>
</dbReference>
<dbReference type="InterPro" id="IPR001763">
    <property type="entry name" value="Rhodanese-like_dom"/>
</dbReference>
<evidence type="ECO:0000256" key="5">
    <source>
        <dbReference type="ARBA" id="ARBA00052218"/>
    </source>
</evidence>
<protein>
    <recommendedName>
        <fullName evidence="9">Molybdopterin-synthase adenylyltransferase</fullName>
        <ecNumber evidence="8">2.7.7.80</ecNumber>
    </recommendedName>
    <alternativeName>
        <fullName evidence="12">MoaD protein adenylase</fullName>
    </alternativeName>
    <alternativeName>
        <fullName evidence="10">Molybdopterin-converting factor subunit 1 adenylase</fullName>
    </alternativeName>
    <alternativeName>
        <fullName evidence="11">Sulfur carrier protein MoaD adenylyltransferase</fullName>
    </alternativeName>
</protein>
<dbReference type="GO" id="GO:0061605">
    <property type="term" value="F:molybdopterin-synthase adenylyltransferase activity"/>
    <property type="evidence" value="ECO:0007669"/>
    <property type="project" value="UniProtKB-EC"/>
</dbReference>
<dbReference type="Proteomes" id="UP000619457">
    <property type="component" value="Unassembled WGS sequence"/>
</dbReference>
<dbReference type="GO" id="GO:0005829">
    <property type="term" value="C:cytosol"/>
    <property type="evidence" value="ECO:0007669"/>
    <property type="project" value="TreeGrafter"/>
</dbReference>
<keyword evidence="3" id="KW-0547">Nucleotide-binding</keyword>
<evidence type="ECO:0000256" key="11">
    <source>
        <dbReference type="ARBA" id="ARBA00075328"/>
    </source>
</evidence>
<dbReference type="SMART" id="SM00450">
    <property type="entry name" value="RHOD"/>
    <property type="match status" value="1"/>
</dbReference>
<feature type="domain" description="Rhodanese" evidence="13">
    <location>
        <begin position="313"/>
        <end position="373"/>
    </location>
</feature>
<dbReference type="GO" id="GO:0008641">
    <property type="term" value="F:ubiquitin-like modifier activating enzyme activity"/>
    <property type="evidence" value="ECO:0007669"/>
    <property type="project" value="InterPro"/>
</dbReference>
<evidence type="ECO:0000256" key="6">
    <source>
        <dbReference type="ARBA" id="ARBA00055169"/>
    </source>
</evidence>
<evidence type="ECO:0000256" key="8">
    <source>
        <dbReference type="ARBA" id="ARBA00066884"/>
    </source>
</evidence>
<accession>A0A918PPZ6</accession>
<comment type="catalytic activity">
    <reaction evidence="5">
        <text>[molybdopterin-synthase sulfur-carrier protein]-C-terminal Gly-Gly + ATP + H(+) = [molybdopterin-synthase sulfur-carrier protein]-C-terminal Gly-Gly-AMP + diphosphate</text>
        <dbReference type="Rhea" id="RHEA:43616"/>
        <dbReference type="Rhea" id="RHEA-COMP:12159"/>
        <dbReference type="Rhea" id="RHEA-COMP:12202"/>
        <dbReference type="ChEBI" id="CHEBI:15378"/>
        <dbReference type="ChEBI" id="CHEBI:30616"/>
        <dbReference type="ChEBI" id="CHEBI:33019"/>
        <dbReference type="ChEBI" id="CHEBI:90618"/>
        <dbReference type="ChEBI" id="CHEBI:90778"/>
        <dbReference type="EC" id="2.7.7.80"/>
    </reaction>
</comment>
<comment type="similarity">
    <text evidence="1">Belongs to the HesA/MoeB/ThiF family.</text>
</comment>
<dbReference type="InterPro" id="IPR035985">
    <property type="entry name" value="Ubiquitin-activating_enz"/>
</dbReference>
<dbReference type="Pfam" id="PF00581">
    <property type="entry name" value="Rhodanese"/>
    <property type="match status" value="1"/>
</dbReference>
<evidence type="ECO:0000256" key="1">
    <source>
        <dbReference type="ARBA" id="ARBA00009919"/>
    </source>
</evidence>
<dbReference type="SUPFAM" id="SSF52821">
    <property type="entry name" value="Rhodanese/Cell cycle control phosphatase"/>
    <property type="match status" value="1"/>
</dbReference>
<evidence type="ECO:0000259" key="13">
    <source>
        <dbReference type="PROSITE" id="PS50206"/>
    </source>
</evidence>
<gene>
    <name evidence="14" type="ORF">GCM10007049_07210</name>
</gene>
<dbReference type="GO" id="GO:0008146">
    <property type="term" value="F:sulfotransferase activity"/>
    <property type="evidence" value="ECO:0007669"/>
    <property type="project" value="TreeGrafter"/>
</dbReference>
<evidence type="ECO:0000256" key="2">
    <source>
        <dbReference type="ARBA" id="ARBA00022679"/>
    </source>
</evidence>
<dbReference type="NCBIfam" id="NF004281">
    <property type="entry name" value="PRK05690.1"/>
    <property type="match status" value="1"/>
</dbReference>
<dbReference type="EC" id="2.7.7.80" evidence="8"/>
<dbReference type="GO" id="GO:0005524">
    <property type="term" value="F:ATP binding"/>
    <property type="evidence" value="ECO:0007669"/>
    <property type="project" value="UniProtKB-KW"/>
</dbReference>
<keyword evidence="15" id="KW-1185">Reference proteome</keyword>
<dbReference type="CDD" id="cd00757">
    <property type="entry name" value="ThiF_MoeB_HesA_family"/>
    <property type="match status" value="1"/>
</dbReference>